<reference evidence="1 2" key="1">
    <citation type="submission" date="2019-05" db="EMBL/GenBank/DDBJ databases">
        <authorList>
            <person name="Lee S.D."/>
        </authorList>
    </citation>
    <scope>NUCLEOTIDE SEQUENCE [LARGE SCALE GENOMIC DNA]</scope>
    <source>
        <strain evidence="1 2">C5-26</strain>
    </source>
</reference>
<dbReference type="CDD" id="cd06558">
    <property type="entry name" value="crotonase-like"/>
    <property type="match status" value="1"/>
</dbReference>
<dbReference type="Gene3D" id="3.90.226.10">
    <property type="entry name" value="2-enoyl-CoA Hydratase, Chain A, domain 1"/>
    <property type="match status" value="1"/>
</dbReference>
<dbReference type="PANTHER" id="PTHR43459:SF1">
    <property type="entry name" value="EG:BACN32G11.4 PROTEIN"/>
    <property type="match status" value="1"/>
</dbReference>
<dbReference type="SUPFAM" id="SSF52096">
    <property type="entry name" value="ClpP/crotonase"/>
    <property type="match status" value="1"/>
</dbReference>
<protein>
    <submittedName>
        <fullName evidence="1">Enoyl-CoA hydratase/isomerase family protein</fullName>
    </submittedName>
</protein>
<gene>
    <name evidence="1" type="ORF">FGL98_15450</name>
</gene>
<proteinExistence type="predicted"/>
<organism evidence="1 2">
    <name type="scientific">Leekyejoonella antrihumi</name>
    <dbReference type="NCBI Taxonomy" id="1660198"/>
    <lineage>
        <taxon>Bacteria</taxon>
        <taxon>Bacillati</taxon>
        <taxon>Actinomycetota</taxon>
        <taxon>Actinomycetes</taxon>
        <taxon>Micrococcales</taxon>
        <taxon>Dermacoccaceae</taxon>
        <taxon>Leekyejoonella</taxon>
    </lineage>
</organism>
<dbReference type="Proteomes" id="UP000320244">
    <property type="component" value="Unassembled WGS sequence"/>
</dbReference>
<reference evidence="1 2" key="2">
    <citation type="submission" date="2019-08" db="EMBL/GenBank/DDBJ databases">
        <title>Jejuicoccus antrihumi gen. nov., sp. nov., a new member of the family Dermacoccaceae isolated from a cave.</title>
        <authorList>
            <person name="Schumann P."/>
            <person name="Kim I.S."/>
        </authorList>
    </citation>
    <scope>NUCLEOTIDE SEQUENCE [LARGE SCALE GENOMIC DNA]</scope>
    <source>
        <strain evidence="1 2">C5-26</strain>
    </source>
</reference>
<dbReference type="AlphaFoldDB" id="A0A563DY91"/>
<dbReference type="GO" id="GO:0016853">
    <property type="term" value="F:isomerase activity"/>
    <property type="evidence" value="ECO:0007669"/>
    <property type="project" value="UniProtKB-KW"/>
</dbReference>
<dbReference type="InterPro" id="IPR001753">
    <property type="entry name" value="Enoyl-CoA_hydra/iso"/>
</dbReference>
<dbReference type="PANTHER" id="PTHR43459">
    <property type="entry name" value="ENOYL-COA HYDRATASE"/>
    <property type="match status" value="1"/>
</dbReference>
<accession>A0A563DY91</accession>
<dbReference type="InterPro" id="IPR029045">
    <property type="entry name" value="ClpP/crotonase-like_dom_sf"/>
</dbReference>
<name>A0A563DY91_9MICO</name>
<keyword evidence="1" id="KW-0413">Isomerase</keyword>
<sequence>MNEAPESAAVGTGYSTVAIKDVGPVRLVLLDRLQVRNCLDLVLRRELAAAIREADADPGCRAILLAGNGAVFCAGGDIKTLNADPVAGRHRLALAGDITRAILGCETPLVAAVEGGAWGAGLALAAACDVVVVGRRARLAASFGRFGLVGDTGAFYVLRQRVGAARAKEMLLLNTTLNGDQAVAEGLATYVADDGDARRVARDLALRLAGAGEGANTWTKRIIHQDQQDFESVLEAEIGAQLDLLGGSSFAEGQRAFIEKRDPCWWDDLGAEPVTAQLERTIGGDVQ</sequence>
<evidence type="ECO:0000313" key="1">
    <source>
        <dbReference type="EMBL" id="TWP34941.1"/>
    </source>
</evidence>
<keyword evidence="2" id="KW-1185">Reference proteome</keyword>
<comment type="caution">
    <text evidence="1">The sequence shown here is derived from an EMBL/GenBank/DDBJ whole genome shotgun (WGS) entry which is preliminary data.</text>
</comment>
<evidence type="ECO:0000313" key="2">
    <source>
        <dbReference type="Proteomes" id="UP000320244"/>
    </source>
</evidence>
<dbReference type="EMBL" id="VCQV01000023">
    <property type="protein sequence ID" value="TWP34941.1"/>
    <property type="molecule type" value="Genomic_DNA"/>
</dbReference>
<dbReference type="RefSeq" id="WP_222432204.1">
    <property type="nucleotide sequence ID" value="NZ_VCQV01000023.1"/>
</dbReference>
<dbReference type="Pfam" id="PF00378">
    <property type="entry name" value="ECH_1"/>
    <property type="match status" value="1"/>
</dbReference>